<protein>
    <submittedName>
        <fullName evidence="1">SFRICE_012712</fullName>
    </submittedName>
</protein>
<sequence length="217" mass="24596">MYYLPGYRHQDIIHPKREISLLIIGSTESEIVYGSIWQQAHSLLYGTYNTNGEKCVYIIHLCLSGDKMRYFATLLYYTILVRATTDKISKNRKKPSSTLPDPGIEPETPCSAVALAIWLLSGHVGIQQHFMLHYTIQNRLSTITVHGHLKHQRRYKCLCYLLVRNLKVVGESGIGLGGNLVSGNLTHTTQPSFHVGFLRRLVGLFQMSLEDTPPDIR</sequence>
<gene>
    <name evidence="1" type="ORF">SFRICE_012712</name>
</gene>
<dbReference type="AlphaFoldDB" id="A0A2H1WQQ7"/>
<evidence type="ECO:0000313" key="1">
    <source>
        <dbReference type="EMBL" id="SOQ55411.1"/>
    </source>
</evidence>
<organism evidence="1">
    <name type="scientific">Spodoptera frugiperda</name>
    <name type="common">Fall armyworm</name>
    <dbReference type="NCBI Taxonomy" id="7108"/>
    <lineage>
        <taxon>Eukaryota</taxon>
        <taxon>Metazoa</taxon>
        <taxon>Ecdysozoa</taxon>
        <taxon>Arthropoda</taxon>
        <taxon>Hexapoda</taxon>
        <taxon>Insecta</taxon>
        <taxon>Pterygota</taxon>
        <taxon>Neoptera</taxon>
        <taxon>Endopterygota</taxon>
        <taxon>Lepidoptera</taxon>
        <taxon>Glossata</taxon>
        <taxon>Ditrysia</taxon>
        <taxon>Noctuoidea</taxon>
        <taxon>Noctuidae</taxon>
        <taxon>Amphipyrinae</taxon>
        <taxon>Spodoptera</taxon>
    </lineage>
</organism>
<dbReference type="EMBL" id="ODYU01010356">
    <property type="protein sequence ID" value="SOQ55411.1"/>
    <property type="molecule type" value="Genomic_DNA"/>
</dbReference>
<accession>A0A2H1WQQ7</accession>
<reference evidence="1" key="1">
    <citation type="submission" date="2016-07" db="EMBL/GenBank/DDBJ databases">
        <authorList>
            <person name="Bretaudeau A."/>
        </authorList>
    </citation>
    <scope>NUCLEOTIDE SEQUENCE</scope>
    <source>
        <strain evidence="1">Rice</strain>
        <tissue evidence="1">Whole body</tissue>
    </source>
</reference>
<name>A0A2H1WQQ7_SPOFR</name>
<proteinExistence type="predicted"/>